<evidence type="ECO:0000313" key="3">
    <source>
        <dbReference type="Proteomes" id="UP000091979"/>
    </source>
</evidence>
<dbReference type="AlphaFoldDB" id="A0A1B7XMZ9"/>
<dbReference type="InterPro" id="IPR036291">
    <property type="entry name" value="NAD(P)-bd_dom_sf"/>
</dbReference>
<dbReference type="Gene3D" id="3.40.50.720">
    <property type="entry name" value="NAD(P)-binding Rossmann-like Domain"/>
    <property type="match status" value="1"/>
</dbReference>
<dbReference type="OrthoDB" id="9807426at2"/>
<accession>A0A1B7XMZ9</accession>
<dbReference type="PATRIC" id="fig|1560234.3.peg.1315"/>
<reference evidence="2 3" key="1">
    <citation type="submission" date="2015-01" db="EMBL/GenBank/DDBJ databases">
        <title>Desulfovibrio sp. JC271 draft genome sequence.</title>
        <authorList>
            <person name="Shivani Y."/>
            <person name="Subhash Y."/>
            <person name="Sasikala C."/>
            <person name="Ramana C.V."/>
        </authorList>
    </citation>
    <scope>NUCLEOTIDE SEQUENCE [LARGE SCALE GENOMIC DNA]</scope>
    <source>
        <strain evidence="2 3">JC271</strain>
    </source>
</reference>
<dbReference type="PANTHER" id="PTHR42793:SF1">
    <property type="entry name" value="PEPTIDYL-LYSINE N-ACETYLTRANSFERASE PATZ"/>
    <property type="match status" value="1"/>
</dbReference>
<dbReference type="SUPFAM" id="SSF52210">
    <property type="entry name" value="Succinyl-CoA synthetase domains"/>
    <property type="match status" value="2"/>
</dbReference>
<comment type="caution">
    <text evidence="2">The sequence shown here is derived from an EMBL/GenBank/DDBJ whole genome shotgun (WGS) entry which is preliminary data.</text>
</comment>
<dbReference type="EMBL" id="JXMS01000002">
    <property type="protein sequence ID" value="OBQ56881.1"/>
    <property type="molecule type" value="Genomic_DNA"/>
</dbReference>
<dbReference type="InterPro" id="IPR032875">
    <property type="entry name" value="Succ_CoA_lig_flav_dom"/>
</dbReference>
<gene>
    <name evidence="2" type="ORF">SP90_02165</name>
</gene>
<dbReference type="Pfam" id="PF13607">
    <property type="entry name" value="Succ_CoA_lig"/>
    <property type="match status" value="1"/>
</dbReference>
<dbReference type="STRING" id="1560234.SP90_02165"/>
<dbReference type="Gene3D" id="3.30.470.20">
    <property type="entry name" value="ATP-grasp fold, B domain"/>
    <property type="match status" value="1"/>
</dbReference>
<dbReference type="Proteomes" id="UP000091979">
    <property type="component" value="Unassembled WGS sequence"/>
</dbReference>
<dbReference type="InterPro" id="IPR003781">
    <property type="entry name" value="CoA-bd"/>
</dbReference>
<evidence type="ECO:0000259" key="1">
    <source>
        <dbReference type="SMART" id="SM00881"/>
    </source>
</evidence>
<sequence length="800" mass="87631">MNTLIDFDKITQLFTAADTENRDFLYEYEVYNLLANSGAETPPIANLLPRGARFSDEELMSIPGEKAVLKIVSPTIIHKTEVGGVRIVEKQPSKIRSAVRGMQYEVPENYAAYIERNPDHAPEVYKGLKGEALIKAISRDLKGVLQVQFMPPDSSAFGNELIVGLRHTREFGMVISAGLGGTDTELYAERFRKGQAIVAASTELVDGEAFFELFRKTISYRKLAGLTRGQRRIVTDEQLIECFSSFIEMGRYYSPSNNDAPFIIEELEINPFAFTDYLMVPLDGMCRFGKAENIAEPRPIKKIHNLLHPEKIGIIGVSATRRNFGRIILENILAEGFAKENVTLIRDGIDEIDGVRCVPDLASLDHKLDLFVVAVAAAQVPQLVDEIITLDAAQSVMLIPGGMGETEDSQQEAAELIARINATHAQGDGGPVFLGANCMGVVSHPGSYDTWFIPEEKLPKNRTATPHRAALISQSGAFMLHRCSQSPELHPSYMISMGNQTDLTLGDMVRYFKDADNVDVIAVYAEGFSDLDGLEFCKAVREAILNGKEVIFYKAGRTPEGKTATSGHTASLAGDYMVCESCVRQAGALVARTFQEFQDLFLLAEMLHSKDIAGNRLAAVSGAGFEAVGMADSIQSDDFQMDLAQFSTATKQAITAMLEANKLQSLVTIQNPLDLTPSANDTLHAQAVETLATDTAVDSVIVGLDPLSPAMHTLAEPTLPVFSMDNEQSIAKQLVEVAKSSSKPIIGVIDGGRLYDPLRDHFLKNNVPVFPVCDRAVTALALYSEARLRIEEIRAKNEHF</sequence>
<dbReference type="Gene3D" id="3.30.1490.20">
    <property type="entry name" value="ATP-grasp fold, A domain"/>
    <property type="match status" value="1"/>
</dbReference>
<dbReference type="InterPro" id="IPR013815">
    <property type="entry name" value="ATP_grasp_subdomain_1"/>
</dbReference>
<dbReference type="Pfam" id="PF13380">
    <property type="entry name" value="CoA_binding_2"/>
    <property type="match status" value="1"/>
</dbReference>
<name>A0A1B7XMZ9_9BACT</name>
<dbReference type="SMART" id="SM00881">
    <property type="entry name" value="CoA_binding"/>
    <property type="match status" value="1"/>
</dbReference>
<dbReference type="RefSeq" id="WP_066852077.1">
    <property type="nucleotide sequence ID" value="NZ_JXMS01000002.1"/>
</dbReference>
<dbReference type="Pfam" id="PF13549">
    <property type="entry name" value="ATP-grasp_5"/>
    <property type="match status" value="2"/>
</dbReference>
<evidence type="ECO:0000313" key="2">
    <source>
        <dbReference type="EMBL" id="OBQ56881.1"/>
    </source>
</evidence>
<feature type="domain" description="CoA-binding" evidence="1">
    <location>
        <begin position="306"/>
        <end position="403"/>
    </location>
</feature>
<protein>
    <submittedName>
        <fullName evidence="2">CoA-binding protein</fullName>
    </submittedName>
</protein>
<dbReference type="PANTHER" id="PTHR42793">
    <property type="entry name" value="COA BINDING DOMAIN CONTAINING PROTEIN"/>
    <property type="match status" value="1"/>
</dbReference>
<proteinExistence type="predicted"/>
<keyword evidence="3" id="KW-1185">Reference proteome</keyword>
<dbReference type="InterPro" id="IPR016102">
    <property type="entry name" value="Succinyl-CoA_synth-like"/>
</dbReference>
<dbReference type="GO" id="GO:0005524">
    <property type="term" value="F:ATP binding"/>
    <property type="evidence" value="ECO:0007669"/>
    <property type="project" value="InterPro"/>
</dbReference>
<dbReference type="SUPFAM" id="SSF51735">
    <property type="entry name" value="NAD(P)-binding Rossmann-fold domains"/>
    <property type="match status" value="1"/>
</dbReference>
<dbReference type="Gene3D" id="3.40.50.261">
    <property type="entry name" value="Succinyl-CoA synthetase domains"/>
    <property type="match status" value="2"/>
</dbReference>
<organism evidence="2 3">
    <name type="scientific">Halodesulfovibrio spirochaetisodalis</name>
    <dbReference type="NCBI Taxonomy" id="1560234"/>
    <lineage>
        <taxon>Bacteria</taxon>
        <taxon>Pseudomonadati</taxon>
        <taxon>Thermodesulfobacteriota</taxon>
        <taxon>Desulfovibrionia</taxon>
        <taxon>Desulfovibrionales</taxon>
        <taxon>Desulfovibrionaceae</taxon>
        <taxon>Halodesulfovibrio</taxon>
    </lineage>
</organism>